<feature type="domain" description="Putative adhesin Stv" evidence="1">
    <location>
        <begin position="212"/>
        <end position="332"/>
    </location>
</feature>
<dbReference type="Pfam" id="PF21527">
    <property type="entry name" value="Stv"/>
    <property type="match status" value="1"/>
</dbReference>
<dbReference type="InterPro" id="IPR049002">
    <property type="entry name" value="Stv"/>
</dbReference>
<evidence type="ECO:0000313" key="2">
    <source>
        <dbReference type="EMBL" id="KAA8717878.1"/>
    </source>
</evidence>
<proteinExistence type="predicted"/>
<evidence type="ECO:0000313" key="3">
    <source>
        <dbReference type="Proteomes" id="UP000322181"/>
    </source>
</evidence>
<sequence>MRNTSEPAGSPKTHSLSLIESIKMLFEKLKSIICGKNDSTGHLSKPVSSPQRYEAKSADLSRLSPAFPDVPDKPELFSAGDHKDIYSDYDFNLYLKQDNNYYPVSFAGEDQRIIHIGLPGEERITCIRNPDGTLKPAGKGVSDKTLTFNKTMNLYKQSEPDGKKTVFLRFDKAANELMKTDVSNITQLDSKVTQVSFRHFDIFVPGNAPSEVYIAAHGEQALFAKNTIPDSMSLSFYTEKGKALDGHMDDILKLAEGQFSATERHNAGERLEGYNITQGNEENIDYAALTKKTGNTLISMKKGESDTLSNVMKSVSDIFHDKKINLNLYMCRTSL</sequence>
<reference evidence="2 3" key="1">
    <citation type="submission" date="2019-09" db="EMBL/GenBank/DDBJ databases">
        <title>Draft genome sequence of various Type strains from the CCUG.</title>
        <authorList>
            <person name="Pineiro-Iglesias B."/>
            <person name="Tunovic T."/>
            <person name="Unosson C."/>
            <person name="Inganas E."/>
            <person name="Ohlen M."/>
            <person name="Cardew S."/>
            <person name="Jensie-Markopoulos S."/>
            <person name="Salva-Serra F."/>
            <person name="Jaen-Luchoro D."/>
            <person name="Karlsson R."/>
            <person name="Svensson-Stadler L."/>
            <person name="Chun J."/>
            <person name="Moore E."/>
        </authorList>
    </citation>
    <scope>NUCLEOTIDE SEQUENCE [LARGE SCALE GENOMIC DNA]</scope>
    <source>
        <strain evidence="2 3">CCUG 53682T</strain>
    </source>
</reference>
<dbReference type="Proteomes" id="UP000322181">
    <property type="component" value="Unassembled WGS sequence"/>
</dbReference>
<evidence type="ECO:0000259" key="1">
    <source>
        <dbReference type="Pfam" id="PF21527"/>
    </source>
</evidence>
<dbReference type="EMBL" id="VXKB01000001">
    <property type="protein sequence ID" value="KAA8717878.1"/>
    <property type="molecule type" value="Genomic_DNA"/>
</dbReference>
<organism evidence="2 3">
    <name type="scientific">Morganella psychrotolerans</name>
    <dbReference type="NCBI Taxonomy" id="368603"/>
    <lineage>
        <taxon>Bacteria</taxon>
        <taxon>Pseudomonadati</taxon>
        <taxon>Pseudomonadota</taxon>
        <taxon>Gammaproteobacteria</taxon>
        <taxon>Enterobacterales</taxon>
        <taxon>Morganellaceae</taxon>
        <taxon>Morganella</taxon>
    </lineage>
</organism>
<dbReference type="OrthoDB" id="6519901at2"/>
<dbReference type="AlphaFoldDB" id="A0A5M9RD33"/>
<name>A0A5M9RD33_9GAMM</name>
<comment type="caution">
    <text evidence="2">The sequence shown here is derived from an EMBL/GenBank/DDBJ whole genome shotgun (WGS) entry which is preliminary data.</text>
</comment>
<gene>
    <name evidence="2" type="ORF">F4V73_08665</name>
</gene>
<dbReference type="RefSeq" id="WP_150384804.1">
    <property type="nucleotide sequence ID" value="NZ_BAAAFS010000001.1"/>
</dbReference>
<accession>A0A5M9RD33</accession>
<protein>
    <recommendedName>
        <fullName evidence="1">Putative adhesin Stv domain-containing protein</fullName>
    </recommendedName>
</protein>